<dbReference type="CDD" id="cd03801">
    <property type="entry name" value="GT4_PimA-like"/>
    <property type="match status" value="1"/>
</dbReference>
<dbReference type="PANTHER" id="PTHR45947">
    <property type="entry name" value="SULFOQUINOVOSYL TRANSFERASE SQD2"/>
    <property type="match status" value="1"/>
</dbReference>
<organism evidence="3 4">
    <name type="scientific">Bacteroides cellulosilyticus</name>
    <dbReference type="NCBI Taxonomy" id="246787"/>
    <lineage>
        <taxon>Bacteria</taxon>
        <taxon>Pseudomonadati</taxon>
        <taxon>Bacteroidota</taxon>
        <taxon>Bacteroidia</taxon>
        <taxon>Bacteroidales</taxon>
        <taxon>Bacteroidaceae</taxon>
        <taxon>Bacteroides</taxon>
    </lineage>
</organism>
<feature type="domain" description="Glycosyl transferase family 1" evidence="1">
    <location>
        <begin position="186"/>
        <end position="346"/>
    </location>
</feature>
<keyword evidence="3" id="KW-0328">Glycosyltransferase</keyword>
<protein>
    <submittedName>
        <fullName evidence="3">GDP-mannose-dependent alpha-(1-6)-phosphatidylinositol monomannoside mannosyltransferase</fullName>
        <ecNumber evidence="3">2.4.1.57</ecNumber>
    </submittedName>
</protein>
<dbReference type="Proteomes" id="UP000061809">
    <property type="component" value="Chromosome"/>
</dbReference>
<dbReference type="Gene3D" id="3.40.50.2000">
    <property type="entry name" value="Glycogen Phosphorylase B"/>
    <property type="match status" value="2"/>
</dbReference>
<dbReference type="RefSeq" id="WP_029427034.1">
    <property type="nucleotide sequence ID" value="NZ_CP012801.1"/>
</dbReference>
<accession>A0A0P0G9X2</accession>
<dbReference type="Pfam" id="PF00534">
    <property type="entry name" value="Glycos_transf_1"/>
    <property type="match status" value="1"/>
</dbReference>
<dbReference type="PATRIC" id="fig|246787.4.peg.197"/>
<dbReference type="AlphaFoldDB" id="A0A0P0G9X2"/>
<gene>
    <name evidence="3" type="primary">pimB_1</name>
    <name evidence="3" type="ORF">BcellWH2_00189</name>
</gene>
<dbReference type="InterPro" id="IPR028098">
    <property type="entry name" value="Glyco_trans_4-like_N"/>
</dbReference>
<name>A0A0P0G9X2_9BACE</name>
<evidence type="ECO:0000313" key="4">
    <source>
        <dbReference type="Proteomes" id="UP000061809"/>
    </source>
</evidence>
<dbReference type="Pfam" id="PF13439">
    <property type="entry name" value="Glyco_transf_4"/>
    <property type="match status" value="1"/>
</dbReference>
<dbReference type="EC" id="2.4.1.57" evidence="3"/>
<dbReference type="PANTHER" id="PTHR45947:SF3">
    <property type="entry name" value="SULFOQUINOVOSYL TRANSFERASE SQD2"/>
    <property type="match status" value="1"/>
</dbReference>
<evidence type="ECO:0000259" key="2">
    <source>
        <dbReference type="Pfam" id="PF13439"/>
    </source>
</evidence>
<feature type="domain" description="Glycosyltransferase subfamily 4-like N-terminal" evidence="2">
    <location>
        <begin position="20"/>
        <end position="169"/>
    </location>
</feature>
<dbReference type="InterPro" id="IPR001296">
    <property type="entry name" value="Glyco_trans_1"/>
</dbReference>
<evidence type="ECO:0000313" key="3">
    <source>
        <dbReference type="EMBL" id="ALJ57465.1"/>
    </source>
</evidence>
<dbReference type="InterPro" id="IPR050194">
    <property type="entry name" value="Glycosyltransferase_grp1"/>
</dbReference>
<dbReference type="KEGG" id="bcel:BcellWH2_00189"/>
<dbReference type="EMBL" id="CP012801">
    <property type="protein sequence ID" value="ALJ57465.1"/>
    <property type="molecule type" value="Genomic_DNA"/>
</dbReference>
<keyword evidence="3" id="KW-0808">Transferase</keyword>
<dbReference type="GO" id="GO:0016757">
    <property type="term" value="F:glycosyltransferase activity"/>
    <property type="evidence" value="ECO:0007669"/>
    <property type="project" value="UniProtKB-KW"/>
</dbReference>
<dbReference type="SUPFAM" id="SSF53756">
    <property type="entry name" value="UDP-Glycosyltransferase/glycogen phosphorylase"/>
    <property type="match status" value="1"/>
</dbReference>
<sequence>MQTSDKQIFIVTYDYPPSNGGIARLCFELKKYLEKKGLNITVICPESTSTDAEGDHNVVRLHGRRGVLELRTLTYLRKKSVPGDVIIVGNYHPEGMLSLLSGRETYILAHGAEYLAGKSFFRRCIWPVYRRFILRNASCVIANSHYTEKLVKQCSPDAKTIAIPLAVDATHFRPTCEKYKDGLLHLCSISRLEKFKGHDFIIETIASLPAKYKQQVRLHIGGKGKYKSALERMVTDLGLSDIVSFEGFIDDDKLCDFYSSSHIFILCTREEADNRNVEGYGLVFAEAQACGTAVIGTRTGGIPDAVEENNGGWLVHQDAHEELENLLIKFIDDKSLAINEGRNARRRIEANVTWEHYVDQICDVIL</sequence>
<reference evidence="3 4" key="1">
    <citation type="journal article" date="2015" name="Science">
        <title>Genetic determinants of in vivo fitness and diet responsiveness in multiple human gut Bacteroides.</title>
        <authorList>
            <person name="Wu M."/>
            <person name="McNulty N.P."/>
            <person name="Rodionov D.A."/>
            <person name="Khoroshkin M.S."/>
            <person name="Griffin N.W."/>
            <person name="Cheng J."/>
            <person name="Latreille P."/>
            <person name="Kerstetter R.A."/>
            <person name="Terrapon N."/>
            <person name="Henrissat B."/>
            <person name="Osterman A.L."/>
            <person name="Gordon J.I."/>
        </authorList>
    </citation>
    <scope>NUCLEOTIDE SEQUENCE [LARGE SCALE GENOMIC DNA]</scope>
    <source>
        <strain evidence="3 4">WH2</strain>
    </source>
</reference>
<evidence type="ECO:0000259" key="1">
    <source>
        <dbReference type="Pfam" id="PF00534"/>
    </source>
</evidence>
<proteinExistence type="predicted"/>